<feature type="compositionally biased region" description="Low complexity" evidence="1">
    <location>
        <begin position="213"/>
        <end position="238"/>
    </location>
</feature>
<evidence type="ECO:0000313" key="3">
    <source>
        <dbReference type="Proteomes" id="UP000222788"/>
    </source>
</evidence>
<feature type="region of interest" description="Disordered" evidence="1">
    <location>
        <begin position="382"/>
        <end position="404"/>
    </location>
</feature>
<evidence type="ECO:0000256" key="1">
    <source>
        <dbReference type="SAM" id="MobiDB-lite"/>
    </source>
</evidence>
<feature type="compositionally biased region" description="Basic and acidic residues" evidence="1">
    <location>
        <begin position="452"/>
        <end position="470"/>
    </location>
</feature>
<gene>
    <name evidence="2" type="ORF">CFIMG_002842RA</name>
</gene>
<evidence type="ECO:0000313" key="2">
    <source>
        <dbReference type="EMBL" id="PHH53957.1"/>
    </source>
</evidence>
<keyword evidence="3" id="KW-1185">Reference proteome</keyword>
<feature type="region of interest" description="Disordered" evidence="1">
    <location>
        <begin position="451"/>
        <end position="498"/>
    </location>
</feature>
<reference evidence="2 3" key="1">
    <citation type="journal article" date="2013" name="Fungal Biol.">
        <title>Analysis of microsatellite markers in the genome of the plant pathogen Ceratocystis fimbriata.</title>
        <authorList>
            <person name="Simpson M.C."/>
            <person name="Wilken P.M."/>
            <person name="Coetzee M.P."/>
            <person name="Wingfield M.J."/>
            <person name="Wingfield B.D."/>
        </authorList>
    </citation>
    <scope>NUCLEOTIDE SEQUENCE [LARGE SCALE GENOMIC DNA]</scope>
    <source>
        <strain evidence="2 3">CBS 114723</strain>
    </source>
</reference>
<comment type="caution">
    <text evidence="2">The sequence shown here is derived from an EMBL/GenBank/DDBJ whole genome shotgun (WGS) entry which is preliminary data.</text>
</comment>
<feature type="compositionally biased region" description="Polar residues" evidence="1">
    <location>
        <begin position="196"/>
        <end position="208"/>
    </location>
</feature>
<dbReference type="Proteomes" id="UP000222788">
    <property type="component" value="Unassembled WGS sequence"/>
</dbReference>
<feature type="region of interest" description="Disordered" evidence="1">
    <location>
        <begin position="168"/>
        <end position="187"/>
    </location>
</feature>
<name>A0A2C5X7N6_9PEZI</name>
<feature type="region of interest" description="Disordered" evidence="1">
    <location>
        <begin position="196"/>
        <end position="247"/>
    </location>
</feature>
<organism evidence="2 3">
    <name type="scientific">Ceratocystis fimbriata CBS 114723</name>
    <dbReference type="NCBI Taxonomy" id="1035309"/>
    <lineage>
        <taxon>Eukaryota</taxon>
        <taxon>Fungi</taxon>
        <taxon>Dikarya</taxon>
        <taxon>Ascomycota</taxon>
        <taxon>Pezizomycotina</taxon>
        <taxon>Sordariomycetes</taxon>
        <taxon>Hypocreomycetidae</taxon>
        <taxon>Microascales</taxon>
        <taxon>Ceratocystidaceae</taxon>
        <taxon>Ceratocystis</taxon>
    </lineage>
</organism>
<accession>A0A2C5X7N6</accession>
<sequence length="531" mass="57478">MFCSSPHRVCGLAGRQTSGLTPPAGELPDLSQAELASMASVTATDDVRRAFNQIRHHEQEESIELPTQHGQRGGHITCWEERGTREEEFLLSVIGGTEGSINWNVAAFFFGNTKGATQKRFERFLQARGLLVSDFWVMRDRASRAVDLLKNVCGVPEPGTIASRQLLEEASRAPPPRPGPRDVGRIVVGRGPYNARRSTATQEGSVAQPSPSPSTSSSVGAALGAAGGSQRLQRQQRQQSDRASTRLQGISMSQHMAQQRRQYQLMQQIRLERAAVLARQATNPAPQAPQTGVTPEATASEESLSVTIEEPLSTHTAAVLDAMHSTMAPAVLYPWPANAPFQSEMRRPCAPTYFNLDALIEPSTQTGASLVQLGKRAFESSGNELDSAEAEPVAKRPCNATSENSQSLSPLLAASHFSLDGGSNCFPSSTPLVQPWSTTLFPETPQIAATEKSIKDGDRQAKGKNCEPDKANGPFEDGSKETDAGMQAHGFVGEPMVNESEKENDWMAYLNNMEDDDCSPYPTDAFPSQEE</sequence>
<feature type="region of interest" description="Disordered" evidence="1">
    <location>
        <begin position="512"/>
        <end position="531"/>
    </location>
</feature>
<dbReference type="AlphaFoldDB" id="A0A2C5X7N6"/>
<reference evidence="2 3" key="2">
    <citation type="journal article" date="2013" name="IMA Fungus">
        <title>IMA Genome-F 1: Ceratocystis fimbriata: Draft nuclear genome sequence for the plant pathogen, Ceratocystis fimbriata.</title>
        <authorList>
            <person name="Wilken P.M."/>
            <person name="Steenkamp E.T."/>
            <person name="Wingfield M.J."/>
            <person name="de Beer Z.W."/>
            <person name="Wingfield B.D."/>
        </authorList>
    </citation>
    <scope>NUCLEOTIDE SEQUENCE [LARGE SCALE GENOMIC DNA]</scope>
    <source>
        <strain evidence="2 3">CBS 114723</strain>
    </source>
</reference>
<protein>
    <submittedName>
        <fullName evidence="2">Uncharacterized protein</fullName>
    </submittedName>
</protein>
<dbReference type="EMBL" id="APWK03000034">
    <property type="protein sequence ID" value="PHH53957.1"/>
    <property type="molecule type" value="Genomic_DNA"/>
</dbReference>
<proteinExistence type="predicted"/>